<evidence type="ECO:0000256" key="5">
    <source>
        <dbReference type="ARBA" id="ARBA00022692"/>
    </source>
</evidence>
<feature type="signal peptide" evidence="12">
    <location>
        <begin position="1"/>
        <end position="24"/>
    </location>
</feature>
<comment type="subcellular location">
    <subcellularLocation>
        <location evidence="1 10">Cell outer membrane</location>
        <topology evidence="1 10">Multi-pass membrane protein</topology>
    </subcellularLocation>
</comment>
<dbReference type="Pfam" id="PF07715">
    <property type="entry name" value="Plug"/>
    <property type="match status" value="1"/>
</dbReference>
<dbReference type="EMBL" id="NIOF01000007">
    <property type="protein sequence ID" value="OWQ88515.1"/>
    <property type="molecule type" value="Genomic_DNA"/>
</dbReference>
<evidence type="ECO:0000256" key="6">
    <source>
        <dbReference type="ARBA" id="ARBA00023077"/>
    </source>
</evidence>
<evidence type="ECO:0000313" key="15">
    <source>
        <dbReference type="EMBL" id="OWQ88515.1"/>
    </source>
</evidence>
<protein>
    <recommendedName>
        <fullName evidence="17">TonB-dependent receptor</fullName>
    </recommendedName>
</protein>
<feature type="domain" description="TonB-dependent receptor-like beta-barrel" evidence="13">
    <location>
        <begin position="350"/>
        <end position="825"/>
    </location>
</feature>
<reference evidence="15 16" key="1">
    <citation type="journal article" date="2008" name="Int. J. Syst. Evol. Microbiol.">
        <title>Description of Roseateles aquatilis sp. nov. and Roseateles terrae sp. nov., in the class Betaproteobacteria, and emended description of the genus Roseateles.</title>
        <authorList>
            <person name="Gomila M."/>
            <person name="Bowien B."/>
            <person name="Falsen E."/>
            <person name="Moore E.R."/>
            <person name="Lalucat J."/>
        </authorList>
    </citation>
    <scope>NUCLEOTIDE SEQUENCE [LARGE SCALE GENOMIC DNA]</scope>
    <source>
        <strain evidence="15 16">CCUG 48205</strain>
    </source>
</reference>
<keyword evidence="4 10" id="KW-1134">Transmembrane beta strand</keyword>
<evidence type="ECO:0000256" key="7">
    <source>
        <dbReference type="ARBA" id="ARBA00023136"/>
    </source>
</evidence>
<dbReference type="CDD" id="cd01347">
    <property type="entry name" value="ligand_gated_channel"/>
    <property type="match status" value="1"/>
</dbReference>
<evidence type="ECO:0000256" key="1">
    <source>
        <dbReference type="ARBA" id="ARBA00004571"/>
    </source>
</evidence>
<keyword evidence="7 10" id="KW-0472">Membrane</keyword>
<keyword evidence="3 10" id="KW-0813">Transport</keyword>
<evidence type="ECO:0000259" key="14">
    <source>
        <dbReference type="Pfam" id="PF07715"/>
    </source>
</evidence>
<evidence type="ECO:0000256" key="10">
    <source>
        <dbReference type="PROSITE-ProRule" id="PRU01360"/>
    </source>
</evidence>
<dbReference type="InterPro" id="IPR012910">
    <property type="entry name" value="Plug_dom"/>
</dbReference>
<dbReference type="InterPro" id="IPR037066">
    <property type="entry name" value="Plug_dom_sf"/>
</dbReference>
<keyword evidence="6 11" id="KW-0798">TonB box</keyword>
<dbReference type="AlphaFoldDB" id="A0A246J7N9"/>
<name>A0A246J7N9_9BURK</name>
<keyword evidence="9 10" id="KW-0998">Cell outer membrane</keyword>
<dbReference type="PROSITE" id="PS52016">
    <property type="entry name" value="TONB_DEPENDENT_REC_3"/>
    <property type="match status" value="1"/>
</dbReference>
<evidence type="ECO:0000259" key="13">
    <source>
        <dbReference type="Pfam" id="PF00593"/>
    </source>
</evidence>
<evidence type="ECO:0008006" key="17">
    <source>
        <dbReference type="Google" id="ProtNLM"/>
    </source>
</evidence>
<evidence type="ECO:0000256" key="2">
    <source>
        <dbReference type="ARBA" id="ARBA00009810"/>
    </source>
</evidence>
<dbReference type="InterPro" id="IPR000531">
    <property type="entry name" value="Beta-barrel_TonB"/>
</dbReference>
<dbReference type="Gene3D" id="2.170.130.10">
    <property type="entry name" value="TonB-dependent receptor, plug domain"/>
    <property type="match status" value="1"/>
</dbReference>
<dbReference type="RefSeq" id="WP_088386040.1">
    <property type="nucleotide sequence ID" value="NZ_NIOF01000007.1"/>
</dbReference>
<dbReference type="OrthoDB" id="183532at2"/>
<dbReference type="Gene3D" id="2.40.170.20">
    <property type="entry name" value="TonB-dependent receptor, beta-barrel domain"/>
    <property type="match status" value="1"/>
</dbReference>
<dbReference type="InterPro" id="IPR039426">
    <property type="entry name" value="TonB-dep_rcpt-like"/>
</dbReference>
<dbReference type="PANTHER" id="PTHR47234">
    <property type="match status" value="1"/>
</dbReference>
<keyword evidence="16" id="KW-1185">Reference proteome</keyword>
<feature type="chain" id="PRO_5012083257" description="TonB-dependent receptor" evidence="12">
    <location>
        <begin position="25"/>
        <end position="867"/>
    </location>
</feature>
<dbReference type="SUPFAM" id="SSF56935">
    <property type="entry name" value="Porins"/>
    <property type="match status" value="1"/>
</dbReference>
<proteinExistence type="inferred from homology"/>
<evidence type="ECO:0000313" key="16">
    <source>
        <dbReference type="Proteomes" id="UP000197468"/>
    </source>
</evidence>
<dbReference type="Pfam" id="PF00593">
    <property type="entry name" value="TonB_dep_Rec_b-barrel"/>
    <property type="match status" value="1"/>
</dbReference>
<keyword evidence="5 10" id="KW-0812">Transmembrane</keyword>
<dbReference type="GO" id="GO:0009279">
    <property type="term" value="C:cell outer membrane"/>
    <property type="evidence" value="ECO:0007669"/>
    <property type="project" value="UniProtKB-SubCell"/>
</dbReference>
<evidence type="ECO:0000256" key="11">
    <source>
        <dbReference type="RuleBase" id="RU003357"/>
    </source>
</evidence>
<organism evidence="15 16">
    <name type="scientific">Roseateles aquatilis</name>
    <dbReference type="NCBI Taxonomy" id="431061"/>
    <lineage>
        <taxon>Bacteria</taxon>
        <taxon>Pseudomonadati</taxon>
        <taxon>Pseudomonadota</taxon>
        <taxon>Betaproteobacteria</taxon>
        <taxon>Burkholderiales</taxon>
        <taxon>Sphaerotilaceae</taxon>
        <taxon>Roseateles</taxon>
    </lineage>
</organism>
<keyword evidence="8" id="KW-0675">Receptor</keyword>
<evidence type="ECO:0000256" key="3">
    <source>
        <dbReference type="ARBA" id="ARBA00022448"/>
    </source>
</evidence>
<evidence type="ECO:0000256" key="12">
    <source>
        <dbReference type="SAM" id="SignalP"/>
    </source>
</evidence>
<dbReference type="InterPro" id="IPR036942">
    <property type="entry name" value="Beta-barrel_TonB_sf"/>
</dbReference>
<comment type="caution">
    <text evidence="15">The sequence shown here is derived from an EMBL/GenBank/DDBJ whole genome shotgun (WGS) entry which is preliminary data.</text>
</comment>
<evidence type="ECO:0000256" key="8">
    <source>
        <dbReference type="ARBA" id="ARBA00023170"/>
    </source>
</evidence>
<dbReference type="PANTHER" id="PTHR47234:SF2">
    <property type="entry name" value="TONB-DEPENDENT RECEPTOR"/>
    <property type="match status" value="1"/>
</dbReference>
<sequence>MHQRNTLSAAALIVLGSLAGLAHAQQAENPQQLERVEVVGSAIKRTNAEGVSPIEVLSRKAIERTGATSVNELLRSIPSIDVFDQGELASNSPSGSGTANIGMRGLSSSQVLVLLNGRRLPVNALYDSSGAGAAFDINSLPIGAIERIEILKDGGSALYGADAVAGVINFVTKTDYQGIEVNGSWGRSSRGDGTEKRAGLSAGFGDLSTDRFNVLVGLDILKRDPILRKDRDLSSSVDFRRFGSSDARSSFSPTGNVINPNTGALVGVPYAPCPSGSLGANNICRYDFNQSLLTAYNGADRVSAMAVANFQINNDTRAFVEGTFSHSKDHFDAHPVPDYFIVPITNPNQLPYEIKRADGSGTGTVYIAGRFMQGGPRMTDRKSDFINVATGLEGTWRNYDWKVAVSRGESKVTNQDHNYYNADLWADATGSGALNPTVNTNDPAFVESLKVSPKRVGKSVLETFNAQIAGDLYQLPAGALKFAVGVNLNHETLSDEPDLLIQEGKVVGGIAQAAVEAKRTYKAVYTELSIPVLKSVEAQAAIRYDKYPNADATSPRVGLKWTVSPQLAFRGSFTRSFRAPVLKQLYGAQEEGATTITDPAACVKLGVPVTTDPVTGEQSCLLNAFQVNGANPNLQPEKGKTFNLGAVFEVAKDINASIDWWKIKKTNDISSPTISSAIDQGLFVKNGPRFDIFTNLQNIAERETSGVDVDARWRLSGTMLGNVTIRNLLTYYFTNKTRQNEGDGWAEYSGTYATPRFRNNFSVLAENGPWSYGFQWRTVGGFWDTDKPFPIAANTRKVGNHEEGDAQVVYSGVKNLELSFTVKNVFDRMPPLSLTNALSNTYTQMGFAELYTNRGRYFQLGAKYTFR</sequence>
<evidence type="ECO:0000256" key="4">
    <source>
        <dbReference type="ARBA" id="ARBA00022452"/>
    </source>
</evidence>
<evidence type="ECO:0000256" key="9">
    <source>
        <dbReference type="ARBA" id="ARBA00023237"/>
    </source>
</evidence>
<accession>A0A246J7N9</accession>
<dbReference type="Proteomes" id="UP000197468">
    <property type="component" value="Unassembled WGS sequence"/>
</dbReference>
<comment type="similarity">
    <text evidence="2 10 11">Belongs to the TonB-dependent receptor family.</text>
</comment>
<gene>
    <name evidence="15" type="ORF">CDN99_16825</name>
</gene>
<keyword evidence="12" id="KW-0732">Signal</keyword>
<feature type="domain" description="TonB-dependent receptor plug" evidence="14">
    <location>
        <begin position="51"/>
        <end position="167"/>
    </location>
</feature>